<dbReference type="AlphaFoldDB" id="A0A0K2TMY8"/>
<evidence type="ECO:0000259" key="1">
    <source>
        <dbReference type="Pfam" id="PF00010"/>
    </source>
</evidence>
<dbReference type="Pfam" id="PF00010">
    <property type="entry name" value="HLH"/>
    <property type="match status" value="1"/>
</dbReference>
<dbReference type="OrthoDB" id="10047910at2759"/>
<evidence type="ECO:0000313" key="2">
    <source>
        <dbReference type="EMBL" id="CDW26992.1"/>
    </source>
</evidence>
<dbReference type="Gene3D" id="4.10.280.10">
    <property type="entry name" value="Helix-loop-helix DNA-binding domain"/>
    <property type="match status" value="1"/>
</dbReference>
<proteinExistence type="predicted"/>
<sequence length="140" mass="16160">MKMKESKKHLLQHLQHQKSSFTSNKREFQILQEIIPQLNGKNHVSKTTVIEETVKYIETLQKVLKERLSSPDQNTSSSSTINEGINDSFDNSIIDSISNSSGIDLHQLILSSCLLKAGLKILRRREQRLHLKRIRKSLRQ</sequence>
<organism evidence="2">
    <name type="scientific">Lepeophtheirus salmonis</name>
    <name type="common">Salmon louse</name>
    <name type="synonym">Caligus salmonis</name>
    <dbReference type="NCBI Taxonomy" id="72036"/>
    <lineage>
        <taxon>Eukaryota</taxon>
        <taxon>Metazoa</taxon>
        <taxon>Ecdysozoa</taxon>
        <taxon>Arthropoda</taxon>
        <taxon>Crustacea</taxon>
        <taxon>Multicrustacea</taxon>
        <taxon>Hexanauplia</taxon>
        <taxon>Copepoda</taxon>
        <taxon>Siphonostomatoida</taxon>
        <taxon>Caligidae</taxon>
        <taxon>Lepeophtheirus</taxon>
    </lineage>
</organism>
<dbReference type="EMBL" id="HACA01009631">
    <property type="protein sequence ID" value="CDW26992.1"/>
    <property type="molecule type" value="Transcribed_RNA"/>
</dbReference>
<dbReference type="InterPro" id="IPR011598">
    <property type="entry name" value="bHLH_dom"/>
</dbReference>
<accession>A0A0K2TMY8</accession>
<reference evidence="2" key="1">
    <citation type="submission" date="2014-05" db="EMBL/GenBank/DDBJ databases">
        <authorList>
            <person name="Chronopoulou M."/>
        </authorList>
    </citation>
    <scope>NUCLEOTIDE SEQUENCE</scope>
    <source>
        <tissue evidence="2">Whole organism</tissue>
    </source>
</reference>
<dbReference type="InterPro" id="IPR036638">
    <property type="entry name" value="HLH_DNA-bd_sf"/>
</dbReference>
<feature type="domain" description="BHLH" evidence="1">
    <location>
        <begin position="26"/>
        <end position="61"/>
    </location>
</feature>
<protein>
    <recommendedName>
        <fullName evidence="1">BHLH domain-containing protein</fullName>
    </recommendedName>
</protein>
<dbReference type="SUPFAM" id="SSF47459">
    <property type="entry name" value="HLH, helix-loop-helix DNA-binding domain"/>
    <property type="match status" value="1"/>
</dbReference>
<dbReference type="GO" id="GO:0046983">
    <property type="term" value="F:protein dimerization activity"/>
    <property type="evidence" value="ECO:0007669"/>
    <property type="project" value="InterPro"/>
</dbReference>
<name>A0A0K2TMY8_LEPSM</name>